<dbReference type="eggNOG" id="COG1556">
    <property type="taxonomic scope" value="Bacteria"/>
</dbReference>
<dbReference type="Gene3D" id="3.40.50.10420">
    <property type="entry name" value="NagB/RpiA/CoA transferase-like"/>
    <property type="match status" value="1"/>
</dbReference>
<sequence length="200" mass="23270">MSLFRKIFGSPNNDSNEDKNMETSPFLPEKQVPADELFTHNFRKNGGKFLYCDNLTEVHDQFLNILEENDWFECEALCFEPKLSSLLEENKLSYDNPKNPLFFLAGCENLIADEGSILFSSNQIKQRKPNELPDNMVIFATTSQILNSKSDGLREIKRKYDREYPTNITTIKYFEKAKEEDFLHYGSVAKNLYLLLLEDL</sequence>
<gene>
    <name evidence="2" type="ORF">Q763_15085</name>
</gene>
<comment type="caution">
    <text evidence="2">The sequence shown here is derived from an EMBL/GenBank/DDBJ whole genome shotgun (WGS) entry which is preliminary data.</text>
</comment>
<dbReference type="STRING" id="1406840.Q763_15085"/>
<feature type="region of interest" description="Disordered" evidence="1">
    <location>
        <begin position="1"/>
        <end position="26"/>
    </location>
</feature>
<keyword evidence="3" id="KW-1185">Reference proteome</keyword>
<evidence type="ECO:0000313" key="3">
    <source>
        <dbReference type="Proteomes" id="UP000030129"/>
    </source>
</evidence>
<organism evidence="2 3">
    <name type="scientific">Flavobacterium beibuense F44-8</name>
    <dbReference type="NCBI Taxonomy" id="1406840"/>
    <lineage>
        <taxon>Bacteria</taxon>
        <taxon>Pseudomonadati</taxon>
        <taxon>Bacteroidota</taxon>
        <taxon>Flavobacteriia</taxon>
        <taxon>Flavobacteriales</taxon>
        <taxon>Flavobacteriaceae</taxon>
        <taxon>Flavobacterium</taxon>
    </lineage>
</organism>
<proteinExistence type="predicted"/>
<dbReference type="AlphaFoldDB" id="A0A0A2LS56"/>
<evidence type="ECO:0000313" key="2">
    <source>
        <dbReference type="EMBL" id="KGO79035.1"/>
    </source>
</evidence>
<dbReference type="RefSeq" id="WP_035135706.1">
    <property type="nucleotide sequence ID" value="NZ_JRLV01000021.1"/>
</dbReference>
<dbReference type="InterPro" id="IPR037171">
    <property type="entry name" value="NagB/RpiA_transferase-like"/>
</dbReference>
<reference evidence="2 3" key="1">
    <citation type="submission" date="2013-09" db="EMBL/GenBank/DDBJ databases">
        <authorList>
            <person name="Zeng Z."/>
            <person name="Chen C."/>
        </authorList>
    </citation>
    <scope>NUCLEOTIDE SEQUENCE [LARGE SCALE GENOMIC DNA]</scope>
    <source>
        <strain evidence="2 3">F44-8</strain>
    </source>
</reference>
<dbReference type="SUPFAM" id="SSF100950">
    <property type="entry name" value="NagB/RpiA/CoA transferase-like"/>
    <property type="match status" value="1"/>
</dbReference>
<dbReference type="InterPro" id="IPR024185">
    <property type="entry name" value="FTHF_cligase-like_sf"/>
</dbReference>
<evidence type="ECO:0000256" key="1">
    <source>
        <dbReference type="SAM" id="MobiDB-lite"/>
    </source>
</evidence>
<protein>
    <submittedName>
        <fullName evidence="2">Lactate utilization protein B/C</fullName>
    </submittedName>
</protein>
<dbReference type="EMBL" id="JRLV01000021">
    <property type="protein sequence ID" value="KGO79035.1"/>
    <property type="molecule type" value="Genomic_DNA"/>
</dbReference>
<accession>A0A0A2LS56</accession>
<name>A0A0A2LS56_9FLAO</name>
<dbReference type="Proteomes" id="UP000030129">
    <property type="component" value="Unassembled WGS sequence"/>
</dbReference>